<evidence type="ECO:0000256" key="1">
    <source>
        <dbReference type="SAM" id="MobiDB-lite"/>
    </source>
</evidence>
<evidence type="ECO:0000313" key="3">
    <source>
        <dbReference type="Proteomes" id="UP000008141"/>
    </source>
</evidence>
<accession>E1Z8X9</accession>
<dbReference type="OrthoDB" id="10689235at2759"/>
<feature type="compositionally biased region" description="Low complexity" evidence="1">
    <location>
        <begin position="260"/>
        <end position="289"/>
    </location>
</feature>
<name>E1Z8X9_CHLVA</name>
<organism evidence="3">
    <name type="scientific">Chlorella variabilis</name>
    <name type="common">Green alga</name>
    <dbReference type="NCBI Taxonomy" id="554065"/>
    <lineage>
        <taxon>Eukaryota</taxon>
        <taxon>Viridiplantae</taxon>
        <taxon>Chlorophyta</taxon>
        <taxon>core chlorophytes</taxon>
        <taxon>Trebouxiophyceae</taxon>
        <taxon>Chlorellales</taxon>
        <taxon>Chlorellaceae</taxon>
        <taxon>Chlorella clade</taxon>
        <taxon>Chlorella</taxon>
    </lineage>
</organism>
<keyword evidence="3" id="KW-1185">Reference proteome</keyword>
<feature type="compositionally biased region" description="Low complexity" evidence="1">
    <location>
        <begin position="299"/>
        <end position="312"/>
    </location>
</feature>
<evidence type="ECO:0000313" key="2">
    <source>
        <dbReference type="EMBL" id="EFN57420.1"/>
    </source>
</evidence>
<feature type="compositionally biased region" description="Low complexity" evidence="1">
    <location>
        <begin position="146"/>
        <end position="158"/>
    </location>
</feature>
<dbReference type="AlphaFoldDB" id="E1Z8X9"/>
<reference evidence="2 3" key="1">
    <citation type="journal article" date="2010" name="Plant Cell">
        <title>The Chlorella variabilis NC64A genome reveals adaptation to photosymbiosis, coevolution with viruses, and cryptic sex.</title>
        <authorList>
            <person name="Blanc G."/>
            <person name="Duncan G."/>
            <person name="Agarkova I."/>
            <person name="Borodovsky M."/>
            <person name="Gurnon J."/>
            <person name="Kuo A."/>
            <person name="Lindquist E."/>
            <person name="Lucas S."/>
            <person name="Pangilinan J."/>
            <person name="Polle J."/>
            <person name="Salamov A."/>
            <person name="Terry A."/>
            <person name="Yamada T."/>
            <person name="Dunigan D.D."/>
            <person name="Grigoriev I.V."/>
            <person name="Claverie J.M."/>
            <person name="Van Etten J.L."/>
        </authorList>
    </citation>
    <scope>NUCLEOTIDE SEQUENCE [LARGE SCALE GENOMIC DNA]</scope>
    <source>
        <strain evidence="2 3">NC64A</strain>
    </source>
</reference>
<gene>
    <name evidence="2" type="ORF">CHLNCDRAFT_142866</name>
</gene>
<feature type="compositionally biased region" description="Low complexity" evidence="1">
    <location>
        <begin position="330"/>
        <end position="347"/>
    </location>
</feature>
<dbReference type="EMBL" id="GL433839">
    <property type="protein sequence ID" value="EFN57420.1"/>
    <property type="molecule type" value="Genomic_DNA"/>
</dbReference>
<dbReference type="InParanoid" id="E1Z8X9"/>
<dbReference type="RefSeq" id="XP_005849522.1">
    <property type="nucleotide sequence ID" value="XM_005849460.1"/>
</dbReference>
<protein>
    <submittedName>
        <fullName evidence="2">Uncharacterized protein</fullName>
    </submittedName>
</protein>
<dbReference type="KEGG" id="cvr:CHLNCDRAFT_142866"/>
<feature type="region of interest" description="Disordered" evidence="1">
    <location>
        <begin position="595"/>
        <end position="659"/>
    </location>
</feature>
<dbReference type="OMA" id="RSKEWMA"/>
<feature type="compositionally biased region" description="Low complexity" evidence="1">
    <location>
        <begin position="187"/>
        <end position="197"/>
    </location>
</feature>
<dbReference type="Proteomes" id="UP000008141">
    <property type="component" value="Unassembled WGS sequence"/>
</dbReference>
<feature type="region of interest" description="Disordered" evidence="1">
    <location>
        <begin position="1"/>
        <end position="38"/>
    </location>
</feature>
<dbReference type="GeneID" id="17356897"/>
<feature type="compositionally biased region" description="Acidic residues" evidence="1">
    <location>
        <begin position="72"/>
        <end position="88"/>
    </location>
</feature>
<feature type="region of interest" description="Disordered" evidence="1">
    <location>
        <begin position="55"/>
        <end position="158"/>
    </location>
</feature>
<feature type="region of interest" description="Disordered" evidence="1">
    <location>
        <begin position="180"/>
        <end position="387"/>
    </location>
</feature>
<sequence>MDFLKRRTEEEGLPPSLGNKAGGGGKGKPGKLGFQKADEDEDDMFAEFEMGMEDMDDVEGDMGAPAPVMSGDLDEGEREEAHEEAEEEVPAREVAAKAPRPPLHPGQPTATKQAPLCAGPAGDGAQDSCSGSLSEDQRKEEEEEAAPPTIGQIIAQQPAQLPALPASMPLLGDGVAAVDEAAPGACPPRAVSSPNSSSKRRSGSHGPGAGGQEAVADGVTAAAVLPAALPETEAAAEPAQQQELRDGQGPGSQAVSTQHAPSLAVPKLPAPAAKPASPAPMLNGSKPLAAPKPTPPPKQAAAPRPAAAHKPATGLSIPSFAGILGGGGASSSAQQGPAGPSSSTASGFQLLGMPAPKPAAAAAKPTSRLNPQADGAFSLPPPQRQQPGLAVLQPTLRQAAPAAAQRQQVSRHPGTPADLALAKHLRAAATPAPFTPASQPAPAAPAASAQQVQAAQAAAQAAAVLADDILALSFDGMAAAVLEGHDGRVRQSAELAASMAEEVQREVMALEQLGLQADTMRRRLSGLSVDLTIYRSHLAFMDSPLQARGPLLLHACLHMRAAALLPALSFCAAKSKADELWAELSAYRPPAIHHLALPADPSGQAPTGGGEDSEMAEGQQEEASCGGGEHQLGEAPTAEPSVAEGEETASEGSSVQPRALESAFNRQPLSSPESGGGASLAAAAAAAAAEAVALLPDTEAMQLLPDTEAAEFLEPGLAALEEGDRGAAAGSQMEVEGAGAAAASGQGVSVRLTASEDGISLSLAV</sequence>
<feature type="compositionally biased region" description="Low complexity" evidence="1">
    <location>
        <begin position="219"/>
        <end position="242"/>
    </location>
</feature>
<feature type="compositionally biased region" description="Basic and acidic residues" evidence="1">
    <location>
        <begin position="1"/>
        <end position="10"/>
    </location>
</feature>
<proteinExistence type="predicted"/>